<dbReference type="AlphaFoldDB" id="A0A6J5F3H4"/>
<dbReference type="EMBL" id="CADIKH010000074">
    <property type="protein sequence ID" value="CAB3773399.1"/>
    <property type="molecule type" value="Genomic_DNA"/>
</dbReference>
<evidence type="ECO:0000313" key="1">
    <source>
        <dbReference type="EMBL" id="CAB3773399.1"/>
    </source>
</evidence>
<dbReference type="Proteomes" id="UP000494363">
    <property type="component" value="Unassembled WGS sequence"/>
</dbReference>
<proteinExistence type="predicted"/>
<protein>
    <submittedName>
        <fullName evidence="1">Uncharacterized protein</fullName>
    </submittedName>
</protein>
<accession>A0A6J5F3H4</accession>
<keyword evidence="2" id="KW-1185">Reference proteome</keyword>
<organism evidence="1 2">
    <name type="scientific">Paraburkholderia humisilvae</name>
    <dbReference type="NCBI Taxonomy" id="627669"/>
    <lineage>
        <taxon>Bacteria</taxon>
        <taxon>Pseudomonadati</taxon>
        <taxon>Pseudomonadota</taxon>
        <taxon>Betaproteobacteria</taxon>
        <taxon>Burkholderiales</taxon>
        <taxon>Burkholderiaceae</taxon>
        <taxon>Paraburkholderia</taxon>
    </lineage>
</organism>
<sequence>MYVREPHVFPGIPGREFGITVSAIILVNTEVTRKESGYPQPLKEAKGGSIPETPVKPEVVERSRRKHHPAFRGSTPAIWRQLTCILHRTTRA</sequence>
<reference evidence="1 2" key="1">
    <citation type="submission" date="2020-04" db="EMBL/GenBank/DDBJ databases">
        <authorList>
            <person name="De Canck E."/>
        </authorList>
    </citation>
    <scope>NUCLEOTIDE SEQUENCE [LARGE SCALE GENOMIC DNA]</scope>
    <source>
        <strain evidence="1 2">LMG 29542</strain>
    </source>
</reference>
<evidence type="ECO:0000313" key="2">
    <source>
        <dbReference type="Proteomes" id="UP000494363"/>
    </source>
</evidence>
<gene>
    <name evidence="1" type="ORF">LMG29542_07227</name>
</gene>
<name>A0A6J5F3H4_9BURK</name>